<name>A0AAE0ZTD2_9GAST</name>
<reference evidence="1" key="1">
    <citation type="journal article" date="2023" name="G3 (Bethesda)">
        <title>A reference genome for the long-term kleptoplast-retaining sea slug Elysia crispata morphotype clarki.</title>
        <authorList>
            <person name="Eastman K.E."/>
            <person name="Pendleton A.L."/>
            <person name="Shaikh M.A."/>
            <person name="Suttiyut T."/>
            <person name="Ogas R."/>
            <person name="Tomko P."/>
            <person name="Gavelis G."/>
            <person name="Widhalm J.R."/>
            <person name="Wisecaver J.H."/>
        </authorList>
    </citation>
    <scope>NUCLEOTIDE SEQUENCE</scope>
    <source>
        <strain evidence="1">ECLA1</strain>
    </source>
</reference>
<sequence length="81" mass="8844">MIVCFLRCDSTTTLAQPEIESDLPAPHKRFILEIPGASLDTYNLQKEILDAELTPGFLAALTAVVVNTVCSVVHRDQSSTQ</sequence>
<evidence type="ECO:0000313" key="2">
    <source>
        <dbReference type="Proteomes" id="UP001283361"/>
    </source>
</evidence>
<comment type="caution">
    <text evidence="1">The sequence shown here is derived from an EMBL/GenBank/DDBJ whole genome shotgun (WGS) entry which is preliminary data.</text>
</comment>
<dbReference type="EMBL" id="JAWDGP010003357">
    <property type="protein sequence ID" value="KAK3775042.1"/>
    <property type="molecule type" value="Genomic_DNA"/>
</dbReference>
<accession>A0AAE0ZTD2</accession>
<gene>
    <name evidence="1" type="ORF">RRG08_048253</name>
</gene>
<organism evidence="1 2">
    <name type="scientific">Elysia crispata</name>
    <name type="common">lettuce slug</name>
    <dbReference type="NCBI Taxonomy" id="231223"/>
    <lineage>
        <taxon>Eukaryota</taxon>
        <taxon>Metazoa</taxon>
        <taxon>Spiralia</taxon>
        <taxon>Lophotrochozoa</taxon>
        <taxon>Mollusca</taxon>
        <taxon>Gastropoda</taxon>
        <taxon>Heterobranchia</taxon>
        <taxon>Euthyneura</taxon>
        <taxon>Panpulmonata</taxon>
        <taxon>Sacoglossa</taxon>
        <taxon>Placobranchoidea</taxon>
        <taxon>Plakobranchidae</taxon>
        <taxon>Elysia</taxon>
    </lineage>
</organism>
<feature type="non-terminal residue" evidence="1">
    <location>
        <position position="1"/>
    </location>
</feature>
<proteinExistence type="predicted"/>
<dbReference type="AlphaFoldDB" id="A0AAE0ZTD2"/>
<dbReference type="Proteomes" id="UP001283361">
    <property type="component" value="Unassembled WGS sequence"/>
</dbReference>
<keyword evidence="2" id="KW-1185">Reference proteome</keyword>
<evidence type="ECO:0000313" key="1">
    <source>
        <dbReference type="EMBL" id="KAK3775042.1"/>
    </source>
</evidence>
<protein>
    <submittedName>
        <fullName evidence="1">Uncharacterized protein</fullName>
    </submittedName>
</protein>